<protein>
    <recommendedName>
        <fullName evidence="6 10">UDP-glucose 4-epimerase</fullName>
        <ecNumber evidence="5 10">5.1.3.2</ecNumber>
    </recommendedName>
</protein>
<dbReference type="SUPFAM" id="SSF51735">
    <property type="entry name" value="NAD(P)-binding Rossmann-fold domains"/>
    <property type="match status" value="1"/>
</dbReference>
<proteinExistence type="inferred from homology"/>
<evidence type="ECO:0000256" key="8">
    <source>
        <dbReference type="ARBA" id="ARBA00023235"/>
    </source>
</evidence>
<dbReference type="RefSeq" id="WP_379874996.1">
    <property type="nucleotide sequence ID" value="NZ_JBHUIP010000003.1"/>
</dbReference>
<keyword evidence="8 10" id="KW-0413">Isomerase</keyword>
<comment type="caution">
    <text evidence="12">The sequence shown here is derived from an EMBL/GenBank/DDBJ whole genome shotgun (WGS) entry which is preliminary data.</text>
</comment>
<evidence type="ECO:0000259" key="11">
    <source>
        <dbReference type="Pfam" id="PF01370"/>
    </source>
</evidence>
<evidence type="ECO:0000313" key="12">
    <source>
        <dbReference type="EMBL" id="MFD2262084.1"/>
    </source>
</evidence>
<comment type="similarity">
    <text evidence="4 10">Belongs to the NAD(P)-dependent epimerase/dehydratase family.</text>
</comment>
<dbReference type="PANTHER" id="PTHR43725">
    <property type="entry name" value="UDP-GLUCOSE 4-EPIMERASE"/>
    <property type="match status" value="1"/>
</dbReference>
<dbReference type="CDD" id="cd05247">
    <property type="entry name" value="UDP_G4E_1_SDR_e"/>
    <property type="match status" value="1"/>
</dbReference>
<feature type="domain" description="NAD-dependent epimerase/dehydratase" evidence="11">
    <location>
        <begin position="6"/>
        <end position="254"/>
    </location>
</feature>
<reference evidence="13" key="1">
    <citation type="journal article" date="2019" name="Int. J. Syst. Evol. Microbiol.">
        <title>The Global Catalogue of Microorganisms (GCM) 10K type strain sequencing project: providing services to taxonomists for standard genome sequencing and annotation.</title>
        <authorList>
            <consortium name="The Broad Institute Genomics Platform"/>
            <consortium name="The Broad Institute Genome Sequencing Center for Infectious Disease"/>
            <person name="Wu L."/>
            <person name="Ma J."/>
        </authorList>
    </citation>
    <scope>NUCLEOTIDE SEQUENCE [LARGE SCALE GENOMIC DNA]</scope>
    <source>
        <strain evidence="13">CGMCC 1.19062</strain>
    </source>
</reference>
<evidence type="ECO:0000313" key="13">
    <source>
        <dbReference type="Proteomes" id="UP001597295"/>
    </source>
</evidence>
<dbReference type="GO" id="GO:0003978">
    <property type="term" value="F:UDP-glucose 4-epimerase activity"/>
    <property type="evidence" value="ECO:0007669"/>
    <property type="project" value="UniProtKB-EC"/>
</dbReference>
<evidence type="ECO:0000256" key="9">
    <source>
        <dbReference type="ARBA" id="ARBA00023277"/>
    </source>
</evidence>
<dbReference type="Gene3D" id="3.40.50.720">
    <property type="entry name" value="NAD(P)-binding Rossmann-like Domain"/>
    <property type="match status" value="1"/>
</dbReference>
<dbReference type="NCBIfam" id="TIGR01179">
    <property type="entry name" value="galE"/>
    <property type="match status" value="1"/>
</dbReference>
<dbReference type="InterPro" id="IPR036291">
    <property type="entry name" value="NAD(P)-bd_dom_sf"/>
</dbReference>
<evidence type="ECO:0000256" key="4">
    <source>
        <dbReference type="ARBA" id="ARBA00007637"/>
    </source>
</evidence>
<evidence type="ECO:0000256" key="10">
    <source>
        <dbReference type="RuleBase" id="RU366046"/>
    </source>
</evidence>
<keyword evidence="7 10" id="KW-0520">NAD</keyword>
<name>A0ABW5DME4_9PROT</name>
<dbReference type="EC" id="5.1.3.2" evidence="5 10"/>
<comment type="catalytic activity">
    <reaction evidence="1 10">
        <text>UDP-alpha-D-glucose = UDP-alpha-D-galactose</text>
        <dbReference type="Rhea" id="RHEA:22168"/>
        <dbReference type="ChEBI" id="CHEBI:58885"/>
        <dbReference type="ChEBI" id="CHEBI:66914"/>
        <dbReference type="EC" id="5.1.3.2"/>
    </reaction>
</comment>
<dbReference type="Proteomes" id="UP001597295">
    <property type="component" value="Unassembled WGS sequence"/>
</dbReference>
<gene>
    <name evidence="12" type="primary">galE</name>
    <name evidence="12" type="ORF">ACFSM5_04230</name>
</gene>
<dbReference type="EMBL" id="JBHUIP010000003">
    <property type="protein sequence ID" value="MFD2262084.1"/>
    <property type="molecule type" value="Genomic_DNA"/>
</dbReference>
<organism evidence="12 13">
    <name type="scientific">Lacibacterium aquatile</name>
    <dbReference type="NCBI Taxonomy" id="1168082"/>
    <lineage>
        <taxon>Bacteria</taxon>
        <taxon>Pseudomonadati</taxon>
        <taxon>Pseudomonadota</taxon>
        <taxon>Alphaproteobacteria</taxon>
        <taxon>Rhodospirillales</taxon>
        <taxon>Rhodospirillaceae</taxon>
    </lineage>
</organism>
<evidence type="ECO:0000256" key="6">
    <source>
        <dbReference type="ARBA" id="ARBA00018569"/>
    </source>
</evidence>
<dbReference type="PANTHER" id="PTHR43725:SF53">
    <property type="entry name" value="UDP-ARABINOSE 4-EPIMERASE 1"/>
    <property type="match status" value="1"/>
</dbReference>
<sequence length="328" mass="35005">MSAIPILVTGGAGYIGSHTCKALAAAGYLPITLDNLCRGHRDAVKWGPFEHADITDRAALDRILKKWKPAAILHFAGLAYVGESVTDPGLYWRVNVVGAFTLIEAARDAGIDKFVFSSTCATYGIPDVLPITEATPQNPINPYGYTKLAVERLLADMEPAHGLRSISLRYFNAAGADPAGEIGWDHDPDTRIVPLAVKAALGVGPALSVLGTDYPTADGTCVRDYIHVSDLAAAHVQALKILEAGAKTQRLNLGTGRGISIRELIASVEKVLDRKVPVVTSPRRPGDPPTLVADASAAQAALNWTPMRSDLDSIIADAASWVRRHHNR</sequence>
<evidence type="ECO:0000256" key="5">
    <source>
        <dbReference type="ARBA" id="ARBA00013189"/>
    </source>
</evidence>
<dbReference type="Gene3D" id="3.90.25.10">
    <property type="entry name" value="UDP-galactose 4-epimerase, domain 1"/>
    <property type="match status" value="1"/>
</dbReference>
<evidence type="ECO:0000256" key="7">
    <source>
        <dbReference type="ARBA" id="ARBA00023027"/>
    </source>
</evidence>
<evidence type="ECO:0000256" key="3">
    <source>
        <dbReference type="ARBA" id="ARBA00004947"/>
    </source>
</evidence>
<dbReference type="Pfam" id="PF01370">
    <property type="entry name" value="Epimerase"/>
    <property type="match status" value="1"/>
</dbReference>
<accession>A0ABW5DME4</accession>
<dbReference type="InterPro" id="IPR001509">
    <property type="entry name" value="Epimerase_deHydtase"/>
</dbReference>
<dbReference type="InterPro" id="IPR005886">
    <property type="entry name" value="UDP_G4E"/>
</dbReference>
<keyword evidence="13" id="KW-1185">Reference proteome</keyword>
<comment type="cofactor">
    <cofactor evidence="2 10">
        <name>NAD(+)</name>
        <dbReference type="ChEBI" id="CHEBI:57540"/>
    </cofactor>
</comment>
<keyword evidence="9 10" id="KW-0119">Carbohydrate metabolism</keyword>
<evidence type="ECO:0000256" key="1">
    <source>
        <dbReference type="ARBA" id="ARBA00000083"/>
    </source>
</evidence>
<comment type="pathway">
    <text evidence="3 10">Carbohydrate metabolism; galactose metabolism.</text>
</comment>
<evidence type="ECO:0000256" key="2">
    <source>
        <dbReference type="ARBA" id="ARBA00001911"/>
    </source>
</evidence>
<comment type="subunit">
    <text evidence="10">Homodimer.</text>
</comment>